<organism evidence="6 7">
    <name type="scientific">Marinobacter lutaoensis</name>
    <dbReference type="NCBI Taxonomy" id="135739"/>
    <lineage>
        <taxon>Bacteria</taxon>
        <taxon>Pseudomonadati</taxon>
        <taxon>Pseudomonadota</taxon>
        <taxon>Gammaproteobacteria</taxon>
        <taxon>Pseudomonadales</taxon>
        <taxon>Marinobacteraceae</taxon>
        <taxon>Marinobacter</taxon>
    </lineage>
</organism>
<dbReference type="InterPro" id="IPR036852">
    <property type="entry name" value="Peptidase_S8/S53_dom_sf"/>
</dbReference>
<dbReference type="OrthoDB" id="9768989at2"/>
<dbReference type="AlphaFoldDB" id="A0A1V2DS02"/>
<evidence type="ECO:0000256" key="3">
    <source>
        <dbReference type="ARBA" id="ARBA00022825"/>
    </source>
</evidence>
<evidence type="ECO:0000256" key="1">
    <source>
        <dbReference type="ARBA" id="ARBA00022670"/>
    </source>
</evidence>
<evidence type="ECO:0000259" key="5">
    <source>
        <dbReference type="Pfam" id="PF00082"/>
    </source>
</evidence>
<dbReference type="InterPro" id="IPR000209">
    <property type="entry name" value="Peptidase_S8/S53_dom"/>
</dbReference>
<dbReference type="Proteomes" id="UP000189339">
    <property type="component" value="Unassembled WGS sequence"/>
</dbReference>
<sequence length="844" mass="94566">MTERKPHILLDGFANHEAFRSRRTGRNPVIPPQDRHSHGRSLSHQYSAVLSQFQSQREQATEPVTDDIGIYVEIIGTPGCDLPLDSLDTSRDFKLRSCRQVDGREVAVVFIPESRRDVFQRKIEQYLDPDKDGKGGPRNHNLIDSIVEIKLADLQSFWTDDLSLYPADPQQQVWWELWLKKRPEDEDPIQIAHQLAERIGAQLGNTSLSFFDSVVILIKASAHQLERAPELIANLEELRPAKETPNVFIALSPKEQHEWADDLKGRLHLDENASASVTILDTGVNYNHPLLGEVCTEKQAERWHPDWPKYDDFNPTNPLAPFNDHGSRQAGLAAFGDLYAALVSNEPIMLNHRIESARILPPAGSNDPELYGAITVGTAAKLEVGMPDCSRVYSLAVTAAPEREGGQPSSWSAEIDLFSSGMEDGKQRLFIISAGNNRDISPDLDYWEQVHLAQIEDPAQAWNALTVGAYTEKTTNDDPSFDGWSPLAESGDVAPATRSSVNWAWRKHAPYKPDVVAEGGNRLLSSDATEVSNADVISLLTTSGRTTGQLFETTADTSAACALVSRQAAILMAEYPEYWPETIRALIAHSAEWTPKMWERFGLLYQQHSPKLSKETMLRCVGYGVPDLERARYSANHALTLIAQDSLQPFAKDADASNSNDPKLNEMQLYQLPWPIEVLQQLPPELEVKLRVTLSYFIEPNPGRRGYRRRYSYQSHGLRFEVIRPGQSLENFRASINQKANEETEDYSGPEGANDGWRLGPQLRTRGSLHSDIWTGAAADLADMHTIAVYPVGGWWKYRTAQDRWQNSVRYSLIVSIDVPDESIDIYSVVESLVETAVEVSTEI</sequence>
<keyword evidence="7" id="KW-1185">Reference proteome</keyword>
<dbReference type="STRING" id="135739.BTO32_11280"/>
<dbReference type="InterPro" id="IPR023827">
    <property type="entry name" value="Peptidase_S8_Asp-AS"/>
</dbReference>
<dbReference type="GO" id="GO:0006508">
    <property type="term" value="P:proteolysis"/>
    <property type="evidence" value="ECO:0007669"/>
    <property type="project" value="UniProtKB-KW"/>
</dbReference>
<dbReference type="RefSeq" id="WP_076724736.1">
    <property type="nucleotide sequence ID" value="NZ_MSCW01000007.1"/>
</dbReference>
<dbReference type="SUPFAM" id="SSF52743">
    <property type="entry name" value="Subtilisin-like"/>
    <property type="match status" value="1"/>
</dbReference>
<name>A0A1V2DS02_9GAMM</name>
<dbReference type="Pfam" id="PF00082">
    <property type="entry name" value="Peptidase_S8"/>
    <property type="match status" value="1"/>
</dbReference>
<dbReference type="InterPro" id="IPR015500">
    <property type="entry name" value="Peptidase_S8_subtilisin-rel"/>
</dbReference>
<keyword evidence="1" id="KW-0645">Protease</keyword>
<evidence type="ECO:0000256" key="2">
    <source>
        <dbReference type="ARBA" id="ARBA00022801"/>
    </source>
</evidence>
<evidence type="ECO:0000256" key="4">
    <source>
        <dbReference type="SAM" id="MobiDB-lite"/>
    </source>
</evidence>
<dbReference type="EMBL" id="MSCW01000007">
    <property type="protein sequence ID" value="ONF43260.1"/>
    <property type="molecule type" value="Genomic_DNA"/>
</dbReference>
<evidence type="ECO:0000313" key="7">
    <source>
        <dbReference type="Proteomes" id="UP000189339"/>
    </source>
</evidence>
<comment type="caution">
    <text evidence="6">The sequence shown here is derived from an EMBL/GenBank/DDBJ whole genome shotgun (WGS) entry which is preliminary data.</text>
</comment>
<keyword evidence="3" id="KW-0720">Serine protease</keyword>
<gene>
    <name evidence="6" type="ORF">BTO32_11280</name>
</gene>
<reference evidence="6 7" key="1">
    <citation type="submission" date="2016-12" db="EMBL/GenBank/DDBJ databases">
        <title>Marinobacter lutaoensis whole genome sequencing.</title>
        <authorList>
            <person name="Verma A."/>
            <person name="Krishnamurthi S."/>
        </authorList>
    </citation>
    <scope>NUCLEOTIDE SEQUENCE [LARGE SCALE GENOMIC DNA]</scope>
    <source>
        <strain evidence="6 7">T5054</strain>
    </source>
</reference>
<feature type="region of interest" description="Disordered" evidence="4">
    <location>
        <begin position="20"/>
        <end position="40"/>
    </location>
</feature>
<dbReference type="InterPro" id="IPR034074">
    <property type="entry name" value="Y4bN_pept_dom"/>
</dbReference>
<accession>A0A1V2DS02</accession>
<dbReference type="CDD" id="cd04847">
    <property type="entry name" value="Peptidases_S8_Subtilisin_like_2"/>
    <property type="match status" value="1"/>
</dbReference>
<keyword evidence="2" id="KW-0378">Hydrolase</keyword>
<dbReference type="Gene3D" id="3.40.50.200">
    <property type="entry name" value="Peptidase S8/S53 domain"/>
    <property type="match status" value="1"/>
</dbReference>
<proteinExistence type="predicted"/>
<dbReference type="PRINTS" id="PR00723">
    <property type="entry name" value="SUBTILISIN"/>
</dbReference>
<feature type="domain" description="Peptidase S8/S53" evidence="5">
    <location>
        <begin position="275"/>
        <end position="624"/>
    </location>
</feature>
<protein>
    <submittedName>
        <fullName evidence="6">Subtilase</fullName>
    </submittedName>
</protein>
<dbReference type="GO" id="GO:0004252">
    <property type="term" value="F:serine-type endopeptidase activity"/>
    <property type="evidence" value="ECO:0007669"/>
    <property type="project" value="InterPro"/>
</dbReference>
<evidence type="ECO:0000313" key="6">
    <source>
        <dbReference type="EMBL" id="ONF43260.1"/>
    </source>
</evidence>
<dbReference type="PROSITE" id="PS00136">
    <property type="entry name" value="SUBTILASE_ASP"/>
    <property type="match status" value="1"/>
</dbReference>